<keyword evidence="2" id="KW-1185">Reference proteome</keyword>
<dbReference type="RefSeq" id="WP_184423667.1">
    <property type="nucleotide sequence ID" value="NZ_AP027362.1"/>
</dbReference>
<reference evidence="1 2" key="1">
    <citation type="submission" date="2020-08" db="EMBL/GenBank/DDBJ databases">
        <title>Genomic Encyclopedia of Type Strains, Phase IV (KMG-IV): sequencing the most valuable type-strain genomes for metagenomic binning, comparative biology and taxonomic classification.</title>
        <authorList>
            <person name="Goeker M."/>
        </authorList>
    </citation>
    <scope>NUCLEOTIDE SEQUENCE [LARGE SCALE GENOMIC DNA]</scope>
    <source>
        <strain evidence="1 2">DSM 26287</strain>
    </source>
</reference>
<proteinExistence type="predicted"/>
<protein>
    <submittedName>
        <fullName evidence="1">Uncharacterized protein</fullName>
    </submittedName>
</protein>
<sequence>MGSKSEQRSSSANTSSSIGIGGDNNGYVVDGNNNSFTTTNTDYGAIESAGLLAGASFESVNNSSNNMAAIADSSIGAMSGVANNAFALTDNYFNTTTDFASDAISQNAGLVSEMTDFAAFSVSENAGLVSEMTNMSGLMLAESLASGERATANAAELINNSGQRNINAALQISEQGFMQNQMGADLAKSLFSTSQQASLVQQQDNNDALANGYKASMQFVEDFSRSDGADLAKTNLQTVGVLVGGLVVAAFVLKKKG</sequence>
<accession>A0A7X0NGG3</accession>
<dbReference type="EMBL" id="JACHHU010000008">
    <property type="protein sequence ID" value="MBB6542856.1"/>
    <property type="molecule type" value="Genomic_DNA"/>
</dbReference>
<dbReference type="AlphaFoldDB" id="A0A7X0NGG3"/>
<gene>
    <name evidence="1" type="ORF">HNQ55_001356</name>
</gene>
<evidence type="ECO:0000313" key="1">
    <source>
        <dbReference type="EMBL" id="MBB6542856.1"/>
    </source>
</evidence>
<dbReference type="Proteomes" id="UP000537141">
    <property type="component" value="Unassembled WGS sequence"/>
</dbReference>
<comment type="caution">
    <text evidence="1">The sequence shown here is derived from an EMBL/GenBank/DDBJ whole genome shotgun (WGS) entry which is preliminary data.</text>
</comment>
<name>A0A7X0NGG3_9GAMM</name>
<evidence type="ECO:0000313" key="2">
    <source>
        <dbReference type="Proteomes" id="UP000537141"/>
    </source>
</evidence>
<organism evidence="1 2">
    <name type="scientific">Thalassotalea piscium</name>
    <dbReference type="NCBI Taxonomy" id="1230533"/>
    <lineage>
        <taxon>Bacteria</taxon>
        <taxon>Pseudomonadati</taxon>
        <taxon>Pseudomonadota</taxon>
        <taxon>Gammaproteobacteria</taxon>
        <taxon>Alteromonadales</taxon>
        <taxon>Colwelliaceae</taxon>
        <taxon>Thalassotalea</taxon>
    </lineage>
</organism>